<dbReference type="RefSeq" id="WP_009049114.1">
    <property type="nucleotide sequence ID" value="NZ_CP027749.1"/>
</dbReference>
<dbReference type="AlphaFoldDB" id="A0AAD1E6N3"/>
<organism evidence="2 3">
    <name type="scientific">Pseudomonas chlororaphis subsp. aureofaciens</name>
    <dbReference type="NCBI Taxonomy" id="587851"/>
    <lineage>
        <taxon>Bacteria</taxon>
        <taxon>Pseudomonadati</taxon>
        <taxon>Pseudomonadota</taxon>
        <taxon>Gammaproteobacteria</taxon>
        <taxon>Pseudomonadales</taxon>
        <taxon>Pseudomonadaceae</taxon>
        <taxon>Pseudomonas</taxon>
    </lineage>
</organism>
<evidence type="ECO:0000256" key="1">
    <source>
        <dbReference type="SAM" id="MobiDB-lite"/>
    </source>
</evidence>
<protein>
    <submittedName>
        <fullName evidence="2">Uncharacterized protein</fullName>
    </submittedName>
</protein>
<dbReference type="EMBL" id="CP027750">
    <property type="protein sequence ID" value="AZE30006.1"/>
    <property type="molecule type" value="Genomic_DNA"/>
</dbReference>
<proteinExistence type="predicted"/>
<evidence type="ECO:0000313" key="2">
    <source>
        <dbReference type="EMBL" id="AZE30006.1"/>
    </source>
</evidence>
<dbReference type="Proteomes" id="UP000280455">
    <property type="component" value="Chromosome"/>
</dbReference>
<feature type="compositionally biased region" description="Basic and acidic residues" evidence="1">
    <location>
        <begin position="1"/>
        <end position="21"/>
    </location>
</feature>
<evidence type="ECO:0000313" key="3">
    <source>
        <dbReference type="Proteomes" id="UP000280455"/>
    </source>
</evidence>
<gene>
    <name evidence="2" type="ORF">C4K07_3221</name>
</gene>
<accession>A0AAD1E6N3</accession>
<sequence>MTRQPVDPRNDPQNDRTRAPEPLEPQDAHGLPGYPGRAAAADEKKPAKGPANRPEPEPGATEPGNETPEQDNEKTA</sequence>
<feature type="region of interest" description="Disordered" evidence="1">
    <location>
        <begin position="1"/>
        <end position="76"/>
    </location>
</feature>
<reference evidence="2 3" key="1">
    <citation type="submission" date="2018-03" db="EMBL/GenBank/DDBJ databases">
        <title>Diversity of phytobeneficial traits revealed by whole-genome analysis of worldwide-isolated phenazine-producing Pseudomonas spp.</title>
        <authorList>
            <person name="Biessy A."/>
            <person name="Novinscak A."/>
            <person name="Blom J."/>
            <person name="Leger G."/>
            <person name="Thomashow L.S."/>
            <person name="Cazorla F.M."/>
            <person name="Josic D."/>
            <person name="Filion M."/>
        </authorList>
    </citation>
    <scope>NUCLEOTIDE SEQUENCE [LARGE SCALE GENOMIC DNA]</scope>
    <source>
        <strain evidence="2 3">ChPhzS24</strain>
    </source>
</reference>
<name>A0AAD1E6N3_9PSED</name>